<feature type="compositionally biased region" description="Basic and acidic residues" evidence="1">
    <location>
        <begin position="301"/>
        <end position="310"/>
    </location>
</feature>
<gene>
    <name evidence="2" type="ORF">L201_002602</name>
</gene>
<feature type="compositionally biased region" description="Polar residues" evidence="1">
    <location>
        <begin position="23"/>
        <end position="46"/>
    </location>
</feature>
<dbReference type="RefSeq" id="XP_066074473.1">
    <property type="nucleotide sequence ID" value="XM_066218376.1"/>
</dbReference>
<feature type="region of interest" description="Disordered" evidence="1">
    <location>
        <begin position="422"/>
        <end position="489"/>
    </location>
</feature>
<keyword evidence="3" id="KW-1185">Reference proteome</keyword>
<dbReference type="PANTHER" id="PTHR40468:SF1">
    <property type="entry name" value="TOPOISOMERASE I DAMAGE AFFECTED PROTEIN 11"/>
    <property type="match status" value="1"/>
</dbReference>
<feature type="compositionally biased region" description="Polar residues" evidence="1">
    <location>
        <begin position="117"/>
        <end position="128"/>
    </location>
</feature>
<evidence type="ECO:0000256" key="1">
    <source>
        <dbReference type="SAM" id="MobiDB-lite"/>
    </source>
</evidence>
<protein>
    <submittedName>
        <fullName evidence="2">Uncharacterized protein</fullName>
    </submittedName>
</protein>
<sequence>MSVSIPSPSISVPTSHSIPKTPQPVTSTSLPSTHDQPTISSTTPQPQIDDRETQEPNTENNTQNTDITMESREITPSPLSPSTSLTPSSPRSSALESGSANGSTSISATESMAGVGDSSNSSQNIQNVDTKEVDVDRFLKKIEMEKKMQALQQRLELASIKATNGWKDMSLKEIETKLPPTPLRTRKSQLLPSSPITTSPISPSRSGTIPYEPPSPSRPWQLIDVLWQPLPPPSHGRYPASPSSPRKRSRTDDHDLSSSNGYSRLNGLGLPLSPHRKISFSQNSTNTSHRRASSSISTVVDRTHIYDRDNQAGPSSPLRHRFEDAMSVPKKKRSQSHSYTNSPNTNSNYRRSREILGSGGGTPSTTSQDVDAAKALTHMLSSGGGGNLSDDDIHRSQKINQGPLLLPSMLESKSLPIPEAFKRNGSISPTLLPINLPKINKTNNSNNTPKSRGKRIDSTNNSTPNTNSSSKTTNQRSKTPNSVEQRGEEDKNAAELMMFLAHSPSPMKTLNRGSRDDNDNDDDVPRPSIGMAARVLFSDSSSSSNDQNIKRSTSPISPIERISSNNNGIGHINTSNLALAPPITPGS</sequence>
<feature type="compositionally biased region" description="Low complexity" evidence="1">
    <location>
        <begin position="338"/>
        <end position="349"/>
    </location>
</feature>
<feature type="compositionally biased region" description="Low complexity" evidence="1">
    <location>
        <begin position="435"/>
        <end position="450"/>
    </location>
</feature>
<feature type="compositionally biased region" description="Polar residues" evidence="1">
    <location>
        <begin position="279"/>
        <end position="300"/>
    </location>
</feature>
<feature type="compositionally biased region" description="Low complexity" evidence="1">
    <location>
        <begin position="55"/>
        <end position="65"/>
    </location>
</feature>
<feature type="region of interest" description="Disordered" evidence="1">
    <location>
        <begin position="502"/>
        <end position="562"/>
    </location>
</feature>
<evidence type="ECO:0000313" key="3">
    <source>
        <dbReference type="Proteomes" id="UP001355207"/>
    </source>
</evidence>
<feature type="compositionally biased region" description="Low complexity" evidence="1">
    <location>
        <begin position="458"/>
        <end position="474"/>
    </location>
</feature>
<organism evidence="2 3">
    <name type="scientific">Kwoniella dendrophila CBS 6074</name>
    <dbReference type="NCBI Taxonomy" id="1295534"/>
    <lineage>
        <taxon>Eukaryota</taxon>
        <taxon>Fungi</taxon>
        <taxon>Dikarya</taxon>
        <taxon>Basidiomycota</taxon>
        <taxon>Agaricomycotina</taxon>
        <taxon>Tremellomycetes</taxon>
        <taxon>Tremellales</taxon>
        <taxon>Cryptococcaceae</taxon>
        <taxon>Kwoniella</taxon>
    </lineage>
</organism>
<feature type="compositionally biased region" description="Low complexity" evidence="1">
    <location>
        <begin position="192"/>
        <end position="210"/>
    </location>
</feature>
<feature type="compositionally biased region" description="Polar residues" evidence="1">
    <location>
        <begin position="475"/>
        <end position="484"/>
    </location>
</feature>
<feature type="region of interest" description="Disordered" evidence="1">
    <location>
        <begin position="166"/>
        <end position="368"/>
    </location>
</feature>
<proteinExistence type="predicted"/>
<dbReference type="EMBL" id="CP144100">
    <property type="protein sequence ID" value="WWC87710.1"/>
    <property type="molecule type" value="Genomic_DNA"/>
</dbReference>
<feature type="compositionally biased region" description="Low complexity" evidence="1">
    <location>
        <begin position="75"/>
        <end position="93"/>
    </location>
</feature>
<dbReference type="AlphaFoldDB" id="A0AAX4JT65"/>
<evidence type="ECO:0000313" key="2">
    <source>
        <dbReference type="EMBL" id="WWC87710.1"/>
    </source>
</evidence>
<dbReference type="Proteomes" id="UP001355207">
    <property type="component" value="Chromosome 3"/>
</dbReference>
<feature type="region of interest" description="Disordered" evidence="1">
    <location>
        <begin position="1"/>
        <end position="132"/>
    </location>
</feature>
<feature type="compositionally biased region" description="Low complexity" evidence="1">
    <location>
        <begin position="1"/>
        <end position="19"/>
    </location>
</feature>
<reference evidence="2 3" key="1">
    <citation type="submission" date="2024-01" db="EMBL/GenBank/DDBJ databases">
        <title>Comparative genomics of Cryptococcus and Kwoniella reveals pathogenesis evolution and contrasting modes of karyotype evolution via chromosome fusion or intercentromeric recombination.</title>
        <authorList>
            <person name="Coelho M.A."/>
            <person name="David-Palma M."/>
            <person name="Shea T."/>
            <person name="Bowers K."/>
            <person name="McGinley-Smith S."/>
            <person name="Mohammad A.W."/>
            <person name="Gnirke A."/>
            <person name="Yurkov A.M."/>
            <person name="Nowrousian M."/>
            <person name="Sun S."/>
            <person name="Cuomo C.A."/>
            <person name="Heitman J."/>
        </authorList>
    </citation>
    <scope>NUCLEOTIDE SEQUENCE [LARGE SCALE GENOMIC DNA]</scope>
    <source>
        <strain evidence="2 3">CBS 6074</strain>
    </source>
</reference>
<dbReference type="PANTHER" id="PTHR40468">
    <property type="entry name" value="YALI0A15257P"/>
    <property type="match status" value="1"/>
</dbReference>
<accession>A0AAX4JT65</accession>
<dbReference type="GeneID" id="91093274"/>
<name>A0AAX4JT65_9TREE</name>
<feature type="compositionally biased region" description="Polar residues" evidence="1">
    <location>
        <begin position="94"/>
        <end position="110"/>
    </location>
</feature>
<feature type="compositionally biased region" description="Polar residues" evidence="1">
    <location>
        <begin position="545"/>
        <end position="556"/>
    </location>
</feature>